<dbReference type="Pfam" id="PF03610">
    <property type="entry name" value="EIIA-man"/>
    <property type="match status" value="1"/>
</dbReference>
<keyword evidence="2" id="KW-0813">Transport</keyword>
<dbReference type="PROSITE" id="PS51096">
    <property type="entry name" value="PTS_EIIA_TYPE_4"/>
    <property type="match status" value="1"/>
</dbReference>
<keyword evidence="5" id="KW-0808">Transferase</keyword>
<gene>
    <name evidence="9" type="ORF">J2S08_003487</name>
</gene>
<evidence type="ECO:0000313" key="10">
    <source>
        <dbReference type="Proteomes" id="UP001223586"/>
    </source>
</evidence>
<comment type="subcellular location">
    <subcellularLocation>
        <location evidence="1">Cytoplasm</location>
    </subcellularLocation>
</comment>
<protein>
    <submittedName>
        <fullName evidence="9">PTS system mannose-specific IIA component</fullName>
    </submittedName>
</protein>
<keyword evidence="4" id="KW-0762">Sugar transport</keyword>
<keyword evidence="3" id="KW-0963">Cytoplasm</keyword>
<keyword evidence="7" id="KW-0418">Kinase</keyword>
<evidence type="ECO:0000256" key="3">
    <source>
        <dbReference type="ARBA" id="ARBA00022490"/>
    </source>
</evidence>
<evidence type="ECO:0000313" key="9">
    <source>
        <dbReference type="EMBL" id="MDQ0177607.1"/>
    </source>
</evidence>
<proteinExistence type="predicted"/>
<dbReference type="InterPro" id="IPR036662">
    <property type="entry name" value="PTS_EIIA_man-typ_sf"/>
</dbReference>
<dbReference type="InterPro" id="IPR004701">
    <property type="entry name" value="PTS_EIIA_man-typ"/>
</dbReference>
<evidence type="ECO:0000256" key="2">
    <source>
        <dbReference type="ARBA" id="ARBA00022448"/>
    </source>
</evidence>
<dbReference type="RefSeq" id="WP_307231734.1">
    <property type="nucleotide sequence ID" value="NZ_JAUSTT010000024.1"/>
</dbReference>
<evidence type="ECO:0000256" key="7">
    <source>
        <dbReference type="ARBA" id="ARBA00022777"/>
    </source>
</evidence>
<name>A0ABT9WWC9_9BACI</name>
<evidence type="ECO:0000256" key="6">
    <source>
        <dbReference type="ARBA" id="ARBA00022683"/>
    </source>
</evidence>
<dbReference type="Proteomes" id="UP001223586">
    <property type="component" value="Unassembled WGS sequence"/>
</dbReference>
<keyword evidence="6" id="KW-0598">Phosphotransferase system</keyword>
<dbReference type="PANTHER" id="PTHR33799">
    <property type="entry name" value="PTS PERMEASE-RELATED-RELATED"/>
    <property type="match status" value="1"/>
</dbReference>
<dbReference type="SUPFAM" id="SSF53062">
    <property type="entry name" value="PTS system fructose IIA component-like"/>
    <property type="match status" value="1"/>
</dbReference>
<evidence type="ECO:0000256" key="5">
    <source>
        <dbReference type="ARBA" id="ARBA00022679"/>
    </source>
</evidence>
<feature type="domain" description="PTS EIIA type-4" evidence="8">
    <location>
        <begin position="2"/>
        <end position="124"/>
    </location>
</feature>
<organism evidence="9 10">
    <name type="scientific">Bacillus chungangensis</name>
    <dbReference type="NCBI Taxonomy" id="587633"/>
    <lineage>
        <taxon>Bacteria</taxon>
        <taxon>Bacillati</taxon>
        <taxon>Bacillota</taxon>
        <taxon>Bacilli</taxon>
        <taxon>Bacillales</taxon>
        <taxon>Bacillaceae</taxon>
        <taxon>Bacillus</taxon>
    </lineage>
</organism>
<sequence length="140" mass="15122">MKPSIILMSHGKMAEETLHSAQMIVGDLADAQAVSMDDHDGMSGTKQKLDQALNYVAAESSVLVIADLKGGTPCNVAMMKMKERKNMRVISGLNLAMVIEASVSVIDDVDELVDYLIPIGKEAVAAIELPEIADEEEYED</sequence>
<evidence type="ECO:0000259" key="8">
    <source>
        <dbReference type="PROSITE" id="PS51096"/>
    </source>
</evidence>
<evidence type="ECO:0000256" key="1">
    <source>
        <dbReference type="ARBA" id="ARBA00004496"/>
    </source>
</evidence>
<dbReference type="PANTHER" id="PTHR33799:SF1">
    <property type="entry name" value="PTS SYSTEM MANNOSE-SPECIFIC EIIAB COMPONENT-RELATED"/>
    <property type="match status" value="1"/>
</dbReference>
<reference evidence="9 10" key="1">
    <citation type="submission" date="2023-07" db="EMBL/GenBank/DDBJ databases">
        <title>Genomic Encyclopedia of Type Strains, Phase IV (KMG-IV): sequencing the most valuable type-strain genomes for metagenomic binning, comparative biology and taxonomic classification.</title>
        <authorList>
            <person name="Goeker M."/>
        </authorList>
    </citation>
    <scope>NUCLEOTIDE SEQUENCE [LARGE SCALE GENOMIC DNA]</scope>
    <source>
        <strain evidence="9 10">DSM 23837</strain>
    </source>
</reference>
<accession>A0ABT9WWC9</accession>
<evidence type="ECO:0000256" key="4">
    <source>
        <dbReference type="ARBA" id="ARBA00022597"/>
    </source>
</evidence>
<dbReference type="EMBL" id="JAUSTT010000024">
    <property type="protein sequence ID" value="MDQ0177607.1"/>
    <property type="molecule type" value="Genomic_DNA"/>
</dbReference>
<dbReference type="Gene3D" id="3.40.50.510">
    <property type="entry name" value="Phosphotransferase system, mannose-type IIA component"/>
    <property type="match status" value="1"/>
</dbReference>
<dbReference type="CDD" id="cd00006">
    <property type="entry name" value="PTS_IIA_man"/>
    <property type="match status" value="1"/>
</dbReference>
<keyword evidence="10" id="KW-1185">Reference proteome</keyword>
<dbReference type="InterPro" id="IPR033887">
    <property type="entry name" value="PTS_IIA_man"/>
</dbReference>
<dbReference type="InterPro" id="IPR051471">
    <property type="entry name" value="Bacterial_PTS_sugar_comp"/>
</dbReference>
<comment type="caution">
    <text evidence="9">The sequence shown here is derived from an EMBL/GenBank/DDBJ whole genome shotgun (WGS) entry which is preliminary data.</text>
</comment>